<feature type="non-terminal residue" evidence="3">
    <location>
        <position position="1"/>
    </location>
</feature>
<evidence type="ECO:0000313" key="4">
    <source>
        <dbReference type="Proteomes" id="UP000588334"/>
    </source>
</evidence>
<dbReference type="Proteomes" id="UP000588334">
    <property type="component" value="Unassembled WGS sequence"/>
</dbReference>
<sequence>KEYRKDLEEGVKGKGLTALEETPDMLRAKNATQILNEKEYKKALELEIRGRGLTELALETPDFVRAKNATDIASQIKYKQLAEMEKANYTSVVDTPEIIHAQQVKNLSSQVSRVKQLNRWALCNKQRQLLYPCFCGSCFNIFGIFHQKKYKEEAEKSMPHYVPVADTPEMQRVRENQKNFSMV</sequence>
<keyword evidence="2" id="KW-0009">Actin-binding</keyword>
<comment type="caution">
    <text evidence="3">The sequence shown here is derived from an EMBL/GenBank/DDBJ whole genome shotgun (WGS) entry which is preliminary data.</text>
</comment>
<dbReference type="Pfam" id="PF00880">
    <property type="entry name" value="Nebulin"/>
    <property type="match status" value="2"/>
</dbReference>
<proteinExistence type="predicted"/>
<organism evidence="3 4">
    <name type="scientific">Sclerurus mexicanus</name>
    <name type="common">tawny-throated leaftosser</name>
    <dbReference type="NCBI Taxonomy" id="265632"/>
    <lineage>
        <taxon>Eukaryota</taxon>
        <taxon>Metazoa</taxon>
        <taxon>Chordata</taxon>
        <taxon>Craniata</taxon>
        <taxon>Vertebrata</taxon>
        <taxon>Euteleostomi</taxon>
        <taxon>Archelosauria</taxon>
        <taxon>Archosauria</taxon>
        <taxon>Dinosauria</taxon>
        <taxon>Saurischia</taxon>
        <taxon>Theropoda</taxon>
        <taxon>Coelurosauria</taxon>
        <taxon>Aves</taxon>
        <taxon>Neognathae</taxon>
        <taxon>Neoaves</taxon>
        <taxon>Telluraves</taxon>
        <taxon>Australaves</taxon>
        <taxon>Passeriformes</taxon>
        <taxon>Furnariidae</taxon>
        <taxon>Sclerurus</taxon>
    </lineage>
</organism>
<dbReference type="PANTHER" id="PTHR11039">
    <property type="entry name" value="NEBULIN"/>
    <property type="match status" value="1"/>
</dbReference>
<dbReference type="GO" id="GO:0030018">
    <property type="term" value="C:Z disc"/>
    <property type="evidence" value="ECO:0007669"/>
    <property type="project" value="InterPro"/>
</dbReference>
<accession>A0A7K8WN08</accession>
<gene>
    <name evidence="3" type="primary">Neb_10</name>
    <name evidence="3" type="ORF">SCLMEX_R06932</name>
</gene>
<evidence type="ECO:0000313" key="3">
    <source>
        <dbReference type="EMBL" id="NXF79869.1"/>
    </source>
</evidence>
<name>A0A7K8WN08_9FURN</name>
<dbReference type="OrthoDB" id="10070368at2759"/>
<keyword evidence="1" id="KW-0677">Repeat</keyword>
<dbReference type="PANTHER" id="PTHR11039:SF37">
    <property type="entry name" value="NEBULIN"/>
    <property type="match status" value="1"/>
</dbReference>
<dbReference type="AlphaFoldDB" id="A0A7K8WN08"/>
<protein>
    <submittedName>
        <fullName evidence="3">NEBU protein</fullName>
    </submittedName>
</protein>
<keyword evidence="4" id="KW-1185">Reference proteome</keyword>
<dbReference type="GO" id="GO:0071691">
    <property type="term" value="P:cardiac muscle thin filament assembly"/>
    <property type="evidence" value="ECO:0007669"/>
    <property type="project" value="TreeGrafter"/>
</dbReference>
<dbReference type="InterPro" id="IPR055297">
    <property type="entry name" value="NEBU/NEBL"/>
</dbReference>
<dbReference type="InterPro" id="IPR000900">
    <property type="entry name" value="Nebulin_repeat"/>
</dbReference>
<dbReference type="GO" id="GO:0051015">
    <property type="term" value="F:actin filament binding"/>
    <property type="evidence" value="ECO:0007669"/>
    <property type="project" value="InterPro"/>
</dbReference>
<evidence type="ECO:0000256" key="2">
    <source>
        <dbReference type="ARBA" id="ARBA00023203"/>
    </source>
</evidence>
<dbReference type="EMBL" id="VWZF01005023">
    <property type="protein sequence ID" value="NXF79869.1"/>
    <property type="molecule type" value="Genomic_DNA"/>
</dbReference>
<dbReference type="SMART" id="SM00227">
    <property type="entry name" value="NEBU"/>
    <property type="match status" value="4"/>
</dbReference>
<dbReference type="PROSITE" id="PS51216">
    <property type="entry name" value="NEBULIN"/>
    <property type="match status" value="2"/>
</dbReference>
<feature type="non-terminal residue" evidence="3">
    <location>
        <position position="183"/>
    </location>
</feature>
<reference evidence="3 4" key="1">
    <citation type="submission" date="2019-09" db="EMBL/GenBank/DDBJ databases">
        <title>Bird 10,000 Genomes (B10K) Project - Family phase.</title>
        <authorList>
            <person name="Zhang G."/>
        </authorList>
    </citation>
    <scope>NUCLEOTIDE SEQUENCE [LARGE SCALE GENOMIC DNA]</scope>
    <source>
        <strain evidence="3">B10K-DU-001-03</strain>
        <tissue evidence="3">Muscle</tissue>
    </source>
</reference>
<evidence type="ECO:0000256" key="1">
    <source>
        <dbReference type="ARBA" id="ARBA00022737"/>
    </source>
</evidence>